<evidence type="ECO:0000259" key="13">
    <source>
        <dbReference type="PROSITE" id="PS50011"/>
    </source>
</evidence>
<dbReference type="InterPro" id="IPR008271">
    <property type="entry name" value="Ser/Thr_kinase_AS"/>
</dbReference>
<evidence type="ECO:0000256" key="3">
    <source>
        <dbReference type="ARBA" id="ARBA00022679"/>
    </source>
</evidence>
<organism evidence="15">
    <name type="scientific">Aureococcus anophagefferens</name>
    <name type="common">Harmful bloom alga</name>
    <dbReference type="NCBI Taxonomy" id="44056"/>
    <lineage>
        <taxon>Eukaryota</taxon>
        <taxon>Sar</taxon>
        <taxon>Stramenopiles</taxon>
        <taxon>Ochrophyta</taxon>
        <taxon>Pelagophyceae</taxon>
        <taxon>Pelagomonadales</taxon>
        <taxon>Pelagomonadaceae</taxon>
        <taxon>Aureococcus</taxon>
    </lineage>
</organism>
<dbReference type="KEGG" id="aaf:AURANDRAFT_55293"/>
<reference evidence="14 15" key="1">
    <citation type="journal article" date="2011" name="Proc. Natl. Acad. Sci. U.S.A.">
        <title>Niche of harmful alga Aureococcus anophagefferens revealed through ecogenomics.</title>
        <authorList>
            <person name="Gobler C.J."/>
            <person name="Berry D.L."/>
            <person name="Dyhrman S.T."/>
            <person name="Wilhelm S.W."/>
            <person name="Salamov A."/>
            <person name="Lobanov A.V."/>
            <person name="Zhang Y."/>
            <person name="Collier J.L."/>
            <person name="Wurch L.L."/>
            <person name="Kustka A.B."/>
            <person name="Dill B.D."/>
            <person name="Shah M."/>
            <person name="VerBerkmoes N.C."/>
            <person name="Kuo A."/>
            <person name="Terry A."/>
            <person name="Pangilinan J."/>
            <person name="Lindquist E.A."/>
            <person name="Lucas S."/>
            <person name="Paulsen I.T."/>
            <person name="Hattenrath-Lehmann T.K."/>
            <person name="Talmage S.C."/>
            <person name="Walker E.A."/>
            <person name="Koch F."/>
            <person name="Burson A.M."/>
            <person name="Marcoval M.A."/>
            <person name="Tang Y.Z."/>
            <person name="Lecleir G.R."/>
            <person name="Coyne K.J."/>
            <person name="Berg G.M."/>
            <person name="Bertrand E.M."/>
            <person name="Saito M.A."/>
            <person name="Gladyshev V.N."/>
            <person name="Grigoriev I.V."/>
        </authorList>
    </citation>
    <scope>NUCLEOTIDE SEQUENCE [LARGE SCALE GENOMIC DNA]</scope>
    <source>
        <strain evidence="15">CCMP 1984</strain>
    </source>
</reference>
<accession>F0YL20</accession>
<evidence type="ECO:0000256" key="8">
    <source>
        <dbReference type="ARBA" id="ARBA00039612"/>
    </source>
</evidence>
<dbReference type="GO" id="GO:0004674">
    <property type="term" value="F:protein serine/threonine kinase activity"/>
    <property type="evidence" value="ECO:0007669"/>
    <property type="project" value="UniProtKB-KW"/>
</dbReference>
<comment type="subunit">
    <text evidence="7">May form a complex composed of at least the catalytic subunit CRK2 and a cyclin.</text>
</comment>
<dbReference type="InterPro" id="IPR000719">
    <property type="entry name" value="Prot_kinase_dom"/>
</dbReference>
<keyword evidence="4 11" id="KW-0547">Nucleotide-binding</keyword>
<evidence type="ECO:0000256" key="6">
    <source>
        <dbReference type="ARBA" id="ARBA00022840"/>
    </source>
</evidence>
<dbReference type="Gene3D" id="1.10.510.10">
    <property type="entry name" value="Transferase(Phosphotransferase) domain 1"/>
    <property type="match status" value="1"/>
</dbReference>
<comment type="similarity">
    <text evidence="1">Belongs to the protein kinase superfamily. CMGC Ser/Thr protein kinase family. CDC2/CDKX subfamily.</text>
</comment>
<dbReference type="PROSITE" id="PS00107">
    <property type="entry name" value="PROTEIN_KINASE_ATP"/>
    <property type="match status" value="1"/>
</dbReference>
<evidence type="ECO:0000313" key="15">
    <source>
        <dbReference type="Proteomes" id="UP000002729"/>
    </source>
</evidence>
<dbReference type="OrthoDB" id="199684at2759"/>
<dbReference type="FunFam" id="1.10.510.10:FF:000624">
    <property type="entry name" value="Mitogen-activated protein kinase"/>
    <property type="match status" value="1"/>
</dbReference>
<dbReference type="SUPFAM" id="SSF56112">
    <property type="entry name" value="Protein kinase-like (PK-like)"/>
    <property type="match status" value="1"/>
</dbReference>
<keyword evidence="15" id="KW-1185">Reference proteome</keyword>
<evidence type="ECO:0000256" key="2">
    <source>
        <dbReference type="ARBA" id="ARBA00022527"/>
    </source>
</evidence>
<dbReference type="PROSITE" id="PS00108">
    <property type="entry name" value="PROTEIN_KINASE_ST"/>
    <property type="match status" value="1"/>
</dbReference>
<proteinExistence type="inferred from homology"/>
<keyword evidence="6 11" id="KW-0067">ATP-binding</keyword>
<dbReference type="InterPro" id="IPR050108">
    <property type="entry name" value="CDK"/>
</dbReference>
<feature type="domain" description="Protein kinase" evidence="13">
    <location>
        <begin position="183"/>
        <end position="497"/>
    </location>
</feature>
<dbReference type="GeneID" id="20222510"/>
<dbReference type="EMBL" id="GL833155">
    <property type="protein sequence ID" value="EGB04127.1"/>
    <property type="molecule type" value="Genomic_DNA"/>
</dbReference>
<protein>
    <recommendedName>
        <fullName evidence="8">Cyclin-dependent kinase 2 homolog</fullName>
    </recommendedName>
    <alternativeName>
        <fullName evidence="9">Cell division control protein 2 homolog</fullName>
    </alternativeName>
    <alternativeName>
        <fullName evidence="10">cdc2-related kinase 2</fullName>
    </alternativeName>
</protein>
<dbReference type="PANTHER" id="PTHR24056:SF107">
    <property type="entry name" value="CYCLIN-DEPENDENT KINASE 11A-RELATED"/>
    <property type="match status" value="1"/>
</dbReference>
<dbReference type="AlphaFoldDB" id="F0YL20"/>
<evidence type="ECO:0000256" key="12">
    <source>
        <dbReference type="SAM" id="MobiDB-lite"/>
    </source>
</evidence>
<evidence type="ECO:0000256" key="9">
    <source>
        <dbReference type="ARBA" id="ARBA00041902"/>
    </source>
</evidence>
<dbReference type="Gene3D" id="3.30.200.20">
    <property type="entry name" value="Phosphorylase Kinase, domain 1"/>
    <property type="match status" value="1"/>
</dbReference>
<keyword evidence="3" id="KW-0808">Transferase</keyword>
<dbReference type="GO" id="GO:0007346">
    <property type="term" value="P:regulation of mitotic cell cycle"/>
    <property type="evidence" value="ECO:0007669"/>
    <property type="project" value="TreeGrafter"/>
</dbReference>
<evidence type="ECO:0000256" key="10">
    <source>
        <dbReference type="ARBA" id="ARBA00042858"/>
    </source>
</evidence>
<evidence type="ECO:0000256" key="7">
    <source>
        <dbReference type="ARBA" id="ARBA00038543"/>
    </source>
</evidence>
<dbReference type="SMART" id="SM00220">
    <property type="entry name" value="S_TKc"/>
    <property type="match status" value="1"/>
</dbReference>
<sequence length="604" mass="65439">MNDPGAIKRALRLKRARMLVSQGRFQRNGDALPATASVPMTESVAVMPPRGVGGNCFPNNAASMNSADIGRTRGRGDGSRGRGRFVSGLGRGADRRGRPGAARTPRVVVPVAPKSSVRSQTLMFAEYGGTPRKIWQPKSARALDMETSQQGPLPAEPDAPVMALPGDDDVERPTLPIHMVDVYDTLGELGKGQFGVVSQAVRRKGGGGREVVAIKMLKFDFEKEGFPLEALREITLLSSLRHPNIVRMHAVACDSGEAPSKWHLVMEPAGHELTKLVKGARRRPMTEAQVKHLMLQLLRALAALHSVWVMHRDLKTPNVLVDDKGVLRLCDFGLARRVCCGLELDAMHNVDLYATHTPNVISGHYRPPEVLLGCRDYGRSVDLWSAGCIFGELLSRQILFAGKDEPDQLRVIFYLLGEPSSTEWPLYPGGTDHLRRKFPATGFDGTHAPLNAMSLVTPLTHVTTSLNNLGFSLFSRLLEKCPERRVTAEDAKRDRWFTSRPSPEALSITDIMPLLQLAKIQDVAAQHVPQFAPTGFSNQALPPLVMLAQAAGNAAVSPLLSLSLGLSHGAPTNQQTTTPVHGSQTAAAALAVARARALTLANNP</sequence>
<evidence type="ECO:0000256" key="4">
    <source>
        <dbReference type="ARBA" id="ARBA00022741"/>
    </source>
</evidence>
<feature type="region of interest" description="Disordered" evidence="12">
    <location>
        <begin position="67"/>
        <end position="104"/>
    </location>
</feature>
<dbReference type="GO" id="GO:0005524">
    <property type="term" value="F:ATP binding"/>
    <property type="evidence" value="ECO:0007669"/>
    <property type="project" value="UniProtKB-UniRule"/>
</dbReference>
<evidence type="ECO:0000256" key="11">
    <source>
        <dbReference type="PROSITE-ProRule" id="PRU10141"/>
    </source>
</evidence>
<dbReference type="Proteomes" id="UP000002729">
    <property type="component" value="Unassembled WGS sequence"/>
</dbReference>
<feature type="compositionally biased region" description="Basic and acidic residues" evidence="12">
    <location>
        <begin position="70"/>
        <end position="80"/>
    </location>
</feature>
<dbReference type="InParanoid" id="F0YL20"/>
<keyword evidence="5" id="KW-0418">Kinase</keyword>
<dbReference type="GO" id="GO:0005634">
    <property type="term" value="C:nucleus"/>
    <property type="evidence" value="ECO:0007669"/>
    <property type="project" value="TreeGrafter"/>
</dbReference>
<evidence type="ECO:0000256" key="5">
    <source>
        <dbReference type="ARBA" id="ARBA00022777"/>
    </source>
</evidence>
<feature type="binding site" evidence="11">
    <location>
        <position position="215"/>
    </location>
    <ligand>
        <name>ATP</name>
        <dbReference type="ChEBI" id="CHEBI:30616"/>
    </ligand>
</feature>
<dbReference type="PANTHER" id="PTHR24056">
    <property type="entry name" value="CELL DIVISION PROTEIN KINASE"/>
    <property type="match status" value="1"/>
</dbReference>
<keyword evidence="2" id="KW-0723">Serine/threonine-protein kinase</keyword>
<dbReference type="eggNOG" id="KOG0663">
    <property type="taxonomic scope" value="Eukaryota"/>
</dbReference>
<dbReference type="InterPro" id="IPR011009">
    <property type="entry name" value="Kinase-like_dom_sf"/>
</dbReference>
<dbReference type="RefSeq" id="XP_009041113.1">
    <property type="nucleotide sequence ID" value="XM_009042865.1"/>
</dbReference>
<dbReference type="InterPro" id="IPR017441">
    <property type="entry name" value="Protein_kinase_ATP_BS"/>
</dbReference>
<dbReference type="PROSITE" id="PS50011">
    <property type="entry name" value="PROTEIN_KINASE_DOM"/>
    <property type="match status" value="1"/>
</dbReference>
<gene>
    <name evidence="14" type="ORF">AURANDRAFT_55293</name>
</gene>
<name>F0YL20_AURAN</name>
<evidence type="ECO:0000313" key="14">
    <source>
        <dbReference type="EMBL" id="EGB04127.1"/>
    </source>
</evidence>
<dbReference type="Pfam" id="PF00069">
    <property type="entry name" value="Pkinase"/>
    <property type="match status" value="1"/>
</dbReference>
<evidence type="ECO:0000256" key="1">
    <source>
        <dbReference type="ARBA" id="ARBA00006485"/>
    </source>
</evidence>